<name>A0A2T4N8F3_AERVE</name>
<organism evidence="1 2">
    <name type="scientific">Aeromonas veronii</name>
    <dbReference type="NCBI Taxonomy" id="654"/>
    <lineage>
        <taxon>Bacteria</taxon>
        <taxon>Pseudomonadati</taxon>
        <taxon>Pseudomonadota</taxon>
        <taxon>Gammaproteobacteria</taxon>
        <taxon>Aeromonadales</taxon>
        <taxon>Aeromonadaceae</taxon>
        <taxon>Aeromonas</taxon>
    </lineage>
</organism>
<comment type="caution">
    <text evidence="1">The sequence shown here is derived from an EMBL/GenBank/DDBJ whole genome shotgun (WGS) entry which is preliminary data.</text>
</comment>
<sequence>MHYQPHTQDRTLKMQHKAPIRSQTLGPAMPGNISIQSTGQRKGIIFANPSTGQIGLMFLSIMN</sequence>
<accession>A0A2T4N8F3</accession>
<protein>
    <submittedName>
        <fullName evidence="1">Uncharacterized protein</fullName>
    </submittedName>
</protein>
<dbReference type="EMBL" id="PZKL01000001">
    <property type="protein sequence ID" value="PTH83102.1"/>
    <property type="molecule type" value="Genomic_DNA"/>
</dbReference>
<proteinExistence type="predicted"/>
<evidence type="ECO:0000313" key="1">
    <source>
        <dbReference type="EMBL" id="PTH83102.1"/>
    </source>
</evidence>
<gene>
    <name evidence="1" type="ORF">DAA48_00255</name>
</gene>
<dbReference type="AlphaFoldDB" id="A0A2T4N8F3"/>
<dbReference type="Proteomes" id="UP000241986">
    <property type="component" value="Unassembled WGS sequence"/>
</dbReference>
<reference evidence="1 2" key="1">
    <citation type="submission" date="2018-03" db="EMBL/GenBank/DDBJ databases">
        <title>Aeromonas veronii whole genome sequencing and analysis.</title>
        <authorList>
            <person name="Xie H."/>
            <person name="Liu T."/>
            <person name="Wang K."/>
        </authorList>
    </citation>
    <scope>NUCLEOTIDE SEQUENCE [LARGE SCALE GENOMIC DNA]</scope>
    <source>
        <strain evidence="1 2">XH.VA.1</strain>
    </source>
</reference>
<evidence type="ECO:0000313" key="2">
    <source>
        <dbReference type="Proteomes" id="UP000241986"/>
    </source>
</evidence>